<accession>A0A4S8LDX7</accession>
<name>A0A4S8LDX7_DENBC</name>
<proteinExistence type="predicted"/>
<dbReference type="AlphaFoldDB" id="A0A4S8LDX7"/>
<evidence type="ECO:0000313" key="2">
    <source>
        <dbReference type="Proteomes" id="UP000297245"/>
    </source>
</evidence>
<organism evidence="1 2">
    <name type="scientific">Dendrothele bispora (strain CBS 962.96)</name>
    <dbReference type="NCBI Taxonomy" id="1314807"/>
    <lineage>
        <taxon>Eukaryota</taxon>
        <taxon>Fungi</taxon>
        <taxon>Dikarya</taxon>
        <taxon>Basidiomycota</taxon>
        <taxon>Agaricomycotina</taxon>
        <taxon>Agaricomycetes</taxon>
        <taxon>Agaricomycetidae</taxon>
        <taxon>Agaricales</taxon>
        <taxon>Agaricales incertae sedis</taxon>
        <taxon>Dendrothele</taxon>
    </lineage>
</organism>
<keyword evidence="2" id="KW-1185">Reference proteome</keyword>
<sequence length="89" mass="10156">MEKTNMDGSQVDKSALRRCSGAWTPYRREGGRFRGCSAWTPIQAGRWSLPETLGSSLDSHTDQNHDRSFRDQWKKLLIMFIGGLSREVP</sequence>
<protein>
    <submittedName>
        <fullName evidence="1">Uncharacterized protein</fullName>
    </submittedName>
</protein>
<reference evidence="1 2" key="1">
    <citation type="journal article" date="2019" name="Nat. Ecol. Evol.">
        <title>Megaphylogeny resolves global patterns of mushroom evolution.</title>
        <authorList>
            <person name="Varga T."/>
            <person name="Krizsan K."/>
            <person name="Foldi C."/>
            <person name="Dima B."/>
            <person name="Sanchez-Garcia M."/>
            <person name="Sanchez-Ramirez S."/>
            <person name="Szollosi G.J."/>
            <person name="Szarkandi J.G."/>
            <person name="Papp V."/>
            <person name="Albert L."/>
            <person name="Andreopoulos W."/>
            <person name="Angelini C."/>
            <person name="Antonin V."/>
            <person name="Barry K.W."/>
            <person name="Bougher N.L."/>
            <person name="Buchanan P."/>
            <person name="Buyck B."/>
            <person name="Bense V."/>
            <person name="Catcheside P."/>
            <person name="Chovatia M."/>
            <person name="Cooper J."/>
            <person name="Damon W."/>
            <person name="Desjardin D."/>
            <person name="Finy P."/>
            <person name="Geml J."/>
            <person name="Haridas S."/>
            <person name="Hughes K."/>
            <person name="Justo A."/>
            <person name="Karasinski D."/>
            <person name="Kautmanova I."/>
            <person name="Kiss B."/>
            <person name="Kocsube S."/>
            <person name="Kotiranta H."/>
            <person name="LaButti K.M."/>
            <person name="Lechner B.E."/>
            <person name="Liimatainen K."/>
            <person name="Lipzen A."/>
            <person name="Lukacs Z."/>
            <person name="Mihaltcheva S."/>
            <person name="Morgado L.N."/>
            <person name="Niskanen T."/>
            <person name="Noordeloos M.E."/>
            <person name="Ohm R.A."/>
            <person name="Ortiz-Santana B."/>
            <person name="Ovrebo C."/>
            <person name="Racz N."/>
            <person name="Riley R."/>
            <person name="Savchenko A."/>
            <person name="Shiryaev A."/>
            <person name="Soop K."/>
            <person name="Spirin V."/>
            <person name="Szebenyi C."/>
            <person name="Tomsovsky M."/>
            <person name="Tulloss R.E."/>
            <person name="Uehling J."/>
            <person name="Grigoriev I.V."/>
            <person name="Vagvolgyi C."/>
            <person name="Papp T."/>
            <person name="Martin F.M."/>
            <person name="Miettinen O."/>
            <person name="Hibbett D.S."/>
            <person name="Nagy L.G."/>
        </authorList>
    </citation>
    <scope>NUCLEOTIDE SEQUENCE [LARGE SCALE GENOMIC DNA]</scope>
    <source>
        <strain evidence="1 2">CBS 962.96</strain>
    </source>
</reference>
<evidence type="ECO:0000313" key="1">
    <source>
        <dbReference type="EMBL" id="THU87147.1"/>
    </source>
</evidence>
<dbReference type="EMBL" id="ML179462">
    <property type="protein sequence ID" value="THU87147.1"/>
    <property type="molecule type" value="Genomic_DNA"/>
</dbReference>
<dbReference type="Proteomes" id="UP000297245">
    <property type="component" value="Unassembled WGS sequence"/>
</dbReference>
<gene>
    <name evidence="1" type="ORF">K435DRAFT_349465</name>
</gene>